<dbReference type="RefSeq" id="WP_307635087.1">
    <property type="nucleotide sequence ID" value="NZ_JAUSQL010000001.1"/>
</dbReference>
<evidence type="ECO:0000256" key="2">
    <source>
        <dbReference type="SAM" id="Phobius"/>
    </source>
</evidence>
<name>A0ABT9PJQ6_9ACTO</name>
<protein>
    <submittedName>
        <fullName evidence="3">Uncharacterized protein</fullName>
    </submittedName>
</protein>
<feature type="transmembrane region" description="Helical" evidence="2">
    <location>
        <begin position="183"/>
        <end position="203"/>
    </location>
</feature>
<proteinExistence type="predicted"/>
<reference evidence="3 4" key="1">
    <citation type="submission" date="2023-07" db="EMBL/GenBank/DDBJ databases">
        <title>Sequencing the genomes of 1000 actinobacteria strains.</title>
        <authorList>
            <person name="Klenk H.-P."/>
        </authorList>
    </citation>
    <scope>NUCLEOTIDE SEQUENCE [LARGE SCALE GENOMIC DNA]</scope>
    <source>
        <strain evidence="3 4">DSM 19515</strain>
    </source>
</reference>
<evidence type="ECO:0000313" key="4">
    <source>
        <dbReference type="Proteomes" id="UP001230145"/>
    </source>
</evidence>
<organism evidence="3 4">
    <name type="scientific">Trueperella abortisuis</name>
    <dbReference type="NCBI Taxonomy" id="445930"/>
    <lineage>
        <taxon>Bacteria</taxon>
        <taxon>Bacillati</taxon>
        <taxon>Actinomycetota</taxon>
        <taxon>Actinomycetes</taxon>
        <taxon>Actinomycetales</taxon>
        <taxon>Actinomycetaceae</taxon>
        <taxon>Trueperella</taxon>
    </lineage>
</organism>
<dbReference type="Proteomes" id="UP001230145">
    <property type="component" value="Unassembled WGS sequence"/>
</dbReference>
<evidence type="ECO:0000256" key="1">
    <source>
        <dbReference type="SAM" id="MobiDB-lite"/>
    </source>
</evidence>
<keyword evidence="4" id="KW-1185">Reference proteome</keyword>
<gene>
    <name evidence="3" type="ORF">J2S45_001637</name>
</gene>
<accession>A0ABT9PJQ6</accession>
<comment type="caution">
    <text evidence="3">The sequence shown here is derived from an EMBL/GenBank/DDBJ whole genome shotgun (WGS) entry which is preliminary data.</text>
</comment>
<keyword evidence="2" id="KW-0472">Membrane</keyword>
<feature type="compositionally biased region" description="Acidic residues" evidence="1">
    <location>
        <begin position="285"/>
        <end position="308"/>
    </location>
</feature>
<feature type="region of interest" description="Disordered" evidence="1">
    <location>
        <begin position="283"/>
        <end position="353"/>
    </location>
</feature>
<sequence length="353" mass="36993">MKRIGGLLLVILGLAVAGFGVFRAATAEDSAVVSVTVPGGESQFIYTAPGVLSLVDDAVSVTLEGKGTVQWALATTLDAQAYIGDAPATEVTGLQTWQAATSETVAGTEEARAAIDEAAAGEGGFTITGSDLWLESGSGEGSAEVDLSPDTRFQQSLIATTSTGQAPDLTLTWKRSLTTTNPVPIIAIGVLAFLIGVLLLLSYHQARQARRSVENTYRERRERSEAETSIMPRIGTRGCSAGSDARQCASEASGGAYGAGILPAANQELRERELSEADRVVLPLADEEPEESTDDVVEPADAPAEDEQAPVGSEEQGQGGADQTKGASADERDWRSLWNFSWGTPFQKGDEDA</sequence>
<evidence type="ECO:0000313" key="3">
    <source>
        <dbReference type="EMBL" id="MDP9832958.1"/>
    </source>
</evidence>
<dbReference type="EMBL" id="JAUSQL010000001">
    <property type="protein sequence ID" value="MDP9832958.1"/>
    <property type="molecule type" value="Genomic_DNA"/>
</dbReference>
<keyword evidence="2" id="KW-1133">Transmembrane helix</keyword>
<keyword evidence="2" id="KW-0812">Transmembrane</keyword>